<dbReference type="OrthoDB" id="9777685at2"/>
<evidence type="ECO:0000313" key="3">
    <source>
        <dbReference type="EMBL" id="AMK09994.1"/>
    </source>
</evidence>
<proteinExistence type="predicted"/>
<dbReference type="Gene3D" id="1.20.1050.140">
    <property type="match status" value="1"/>
</dbReference>
<dbReference type="KEGG" id="dej:AWY79_02120"/>
<evidence type="ECO:0000313" key="5">
    <source>
        <dbReference type="Proteomes" id="UP000055611"/>
    </source>
</evidence>
<evidence type="ECO:0000313" key="4">
    <source>
        <dbReference type="EMBL" id="TDT87041.1"/>
    </source>
</evidence>
<evidence type="ECO:0000313" key="6">
    <source>
        <dbReference type="Proteomes" id="UP000295506"/>
    </source>
</evidence>
<gene>
    <name evidence="3" type="ORF">AWY79_02120</name>
    <name evidence="4" type="ORF">EDC59_110123</name>
</gene>
<evidence type="ECO:0000259" key="2">
    <source>
        <dbReference type="Pfam" id="PF02754"/>
    </source>
</evidence>
<dbReference type="InterPro" id="IPR004017">
    <property type="entry name" value="Cys_rich_dom"/>
</dbReference>
<dbReference type="PANTHER" id="PTHR42947:SF1">
    <property type="entry name" value="COB--COM HETERODISULFIDE REDUCTASE SUBUNIT B 1"/>
    <property type="match status" value="1"/>
</dbReference>
<reference evidence="3 5" key="1">
    <citation type="journal article" date="2016" name="Front. Microbiol.">
        <title>Genome Sequence of the Piezophilic, Mesophilic Sulfate-Reducing Bacterium Desulfovibrio indicus J2T.</title>
        <authorList>
            <person name="Cao J."/>
            <person name="Maignien L."/>
            <person name="Shao Z."/>
            <person name="Alain K."/>
            <person name="Jebbar M."/>
        </authorList>
    </citation>
    <scope>NUCLEOTIDE SEQUENCE [LARGE SCALE GENOMIC DNA]</scope>
    <source>
        <strain evidence="3 5">J2</strain>
    </source>
</reference>
<protein>
    <submittedName>
        <fullName evidence="4">Heterodisulfide reductase subunit B</fullName>
    </submittedName>
</protein>
<feature type="domain" description="Cysteine-rich" evidence="2">
    <location>
        <begin position="150"/>
        <end position="239"/>
    </location>
</feature>
<dbReference type="RefSeq" id="WP_066799663.1">
    <property type="nucleotide sequence ID" value="NZ_CP014206.1"/>
</dbReference>
<evidence type="ECO:0000256" key="1">
    <source>
        <dbReference type="ARBA" id="ARBA00023002"/>
    </source>
</evidence>
<feature type="domain" description="Cysteine-rich" evidence="2">
    <location>
        <begin position="8"/>
        <end position="91"/>
    </location>
</feature>
<accession>A0A126QJ32</accession>
<keyword evidence="1" id="KW-0560">Oxidoreductase</keyword>
<dbReference type="Proteomes" id="UP000295506">
    <property type="component" value="Unassembled WGS sequence"/>
</dbReference>
<dbReference type="AlphaFoldDB" id="A0A126QJ32"/>
<dbReference type="GO" id="GO:0016491">
    <property type="term" value="F:oxidoreductase activity"/>
    <property type="evidence" value="ECO:0007669"/>
    <property type="project" value="UniProtKB-KW"/>
</dbReference>
<dbReference type="InterPro" id="IPR051278">
    <property type="entry name" value="HdrB/HdrD_reductase"/>
</dbReference>
<dbReference type="PANTHER" id="PTHR42947">
    <property type="entry name" value="COB--COM HETERODISULFIDE REDUCTASE SUBUNIT B 1"/>
    <property type="match status" value="1"/>
</dbReference>
<organism evidence="4 6">
    <name type="scientific">Pseudodesulfovibrio indicus</name>
    <dbReference type="NCBI Taxonomy" id="1716143"/>
    <lineage>
        <taxon>Bacteria</taxon>
        <taxon>Pseudomonadati</taxon>
        <taxon>Thermodesulfobacteriota</taxon>
        <taxon>Desulfovibrionia</taxon>
        <taxon>Desulfovibrionales</taxon>
        <taxon>Desulfovibrionaceae</taxon>
    </lineage>
</organism>
<sequence length="300" mass="32439">MSRSLRFAYYPGCSGQGTSIEYDRSTRGICRALGIELVDIPDWSCCGSTPAHTVDHVLSAALSARNILQAESLKDVRGIITPCPSCLTNLKTAARRMRDADFKARVDSLLDAPCRNDLPVMSVLQVIYQELGPEAVKARVTSPLTGLKVAPYYGCIMNRPPEIMDFDDCENPIAMDRLMLAAGAEVMPFPLKVECCGASFGVARNEVVTRLSGKLLDAAACCGASAMVTACPLCQMNLDLRQGQINRANGSRHDLPIFYYTQLIGMALGLNGSDLMLDKLCVDPKTLLRHMRAAQSAAAS</sequence>
<dbReference type="Proteomes" id="UP000055611">
    <property type="component" value="Chromosome"/>
</dbReference>
<name>A0A126QJ32_9BACT</name>
<dbReference type="EMBL" id="CP014206">
    <property type="protein sequence ID" value="AMK09994.1"/>
    <property type="molecule type" value="Genomic_DNA"/>
</dbReference>
<reference evidence="4 6" key="2">
    <citation type="submission" date="2019-03" db="EMBL/GenBank/DDBJ databases">
        <title>Genomic Encyclopedia of Type Strains, Phase IV (KMG-IV): sequencing the most valuable type-strain genomes for metagenomic binning, comparative biology and taxonomic classification.</title>
        <authorList>
            <person name="Goeker M."/>
        </authorList>
    </citation>
    <scope>NUCLEOTIDE SEQUENCE [LARGE SCALE GENOMIC DNA]</scope>
    <source>
        <strain evidence="4 6">DSM 101483</strain>
    </source>
</reference>
<dbReference type="Pfam" id="PF02754">
    <property type="entry name" value="CCG"/>
    <property type="match status" value="2"/>
</dbReference>
<keyword evidence="5" id="KW-1185">Reference proteome</keyword>
<dbReference type="EMBL" id="SOBK01000010">
    <property type="protein sequence ID" value="TDT87041.1"/>
    <property type="molecule type" value="Genomic_DNA"/>
</dbReference>